<evidence type="ECO:0000256" key="3">
    <source>
        <dbReference type="ARBA" id="ARBA00023288"/>
    </source>
</evidence>
<dbReference type="PANTHER" id="PTHR35269">
    <property type="entry name" value="SMALL VCP/P97-INTERACTING PROTEIN"/>
    <property type="match status" value="1"/>
</dbReference>
<dbReference type="PANTHER" id="PTHR35269:SF1">
    <property type="entry name" value="SMALL VCP_P97-INTERACTING PROTEIN"/>
    <property type="match status" value="1"/>
</dbReference>
<dbReference type="Pfam" id="PF15811">
    <property type="entry name" value="SVIP"/>
    <property type="match status" value="1"/>
</dbReference>
<proteinExistence type="predicted"/>
<reference evidence="5" key="1">
    <citation type="journal article" date="2021" name="G3 (Bethesda)">
        <title>Genome and transcriptome analysis of the beet armyworm Spodoptera exigua reveals targets for pest control. .</title>
        <authorList>
            <person name="Simon S."/>
            <person name="Breeschoten T."/>
            <person name="Jansen H.J."/>
            <person name="Dirks R.P."/>
            <person name="Schranz M.E."/>
            <person name="Ros V.I.D."/>
        </authorList>
    </citation>
    <scope>NUCLEOTIDE SEQUENCE</scope>
    <source>
        <strain evidence="5">TB_SE_WUR_2020</strain>
    </source>
</reference>
<sequence length="140" mass="16226">MINDVCDIDKKVKIVVCSFYVFCAKKYIFIKMGIFTSCCKPSASEVLTPDSETRRRQQVEAAERRAAQEAARGVKDPSKVLRNQQRSEEMEKREQELNMQGGANLRVQRRKEEGYLITRSWFPIPFLGEILSLSQKRYKA</sequence>
<dbReference type="Proteomes" id="UP000814243">
    <property type="component" value="Unassembled WGS sequence"/>
</dbReference>
<dbReference type="EMBL" id="JACEFF010000187">
    <property type="protein sequence ID" value="KAH9642590.1"/>
    <property type="molecule type" value="Genomic_DNA"/>
</dbReference>
<dbReference type="GO" id="GO:0005789">
    <property type="term" value="C:endoplasmic reticulum membrane"/>
    <property type="evidence" value="ECO:0007669"/>
    <property type="project" value="TreeGrafter"/>
</dbReference>
<feature type="region of interest" description="Disordered" evidence="4">
    <location>
        <begin position="44"/>
        <end position="103"/>
    </location>
</feature>
<dbReference type="InterPro" id="IPR055366">
    <property type="entry name" value="SVIP_metazoa"/>
</dbReference>
<dbReference type="AlphaFoldDB" id="A0A922SLV0"/>
<dbReference type="GO" id="GO:1904153">
    <property type="term" value="P:negative regulation of retrograde protein transport, ER to cytosol"/>
    <property type="evidence" value="ECO:0007669"/>
    <property type="project" value="TreeGrafter"/>
</dbReference>
<name>A0A922SLV0_SPOEX</name>
<feature type="compositionally biased region" description="Basic and acidic residues" evidence="4">
    <location>
        <begin position="51"/>
        <end position="96"/>
    </location>
</feature>
<evidence type="ECO:0000313" key="5">
    <source>
        <dbReference type="EMBL" id="KAH9642590.1"/>
    </source>
</evidence>
<dbReference type="GO" id="GO:0010508">
    <property type="term" value="P:positive regulation of autophagy"/>
    <property type="evidence" value="ECO:0007669"/>
    <property type="project" value="TreeGrafter"/>
</dbReference>
<gene>
    <name evidence="5" type="ORF">HF086_011183</name>
</gene>
<comment type="caution">
    <text evidence="5">The sequence shown here is derived from an EMBL/GenBank/DDBJ whole genome shotgun (WGS) entry which is preliminary data.</text>
</comment>
<protein>
    <recommendedName>
        <fullName evidence="7">Small VCP/p97-interacting protein</fullName>
    </recommendedName>
</protein>
<organism evidence="5 6">
    <name type="scientific">Spodoptera exigua</name>
    <name type="common">Beet armyworm</name>
    <name type="synonym">Noctua fulgens</name>
    <dbReference type="NCBI Taxonomy" id="7107"/>
    <lineage>
        <taxon>Eukaryota</taxon>
        <taxon>Metazoa</taxon>
        <taxon>Ecdysozoa</taxon>
        <taxon>Arthropoda</taxon>
        <taxon>Hexapoda</taxon>
        <taxon>Insecta</taxon>
        <taxon>Pterygota</taxon>
        <taxon>Neoptera</taxon>
        <taxon>Endopterygota</taxon>
        <taxon>Lepidoptera</taxon>
        <taxon>Glossata</taxon>
        <taxon>Ditrysia</taxon>
        <taxon>Noctuoidea</taxon>
        <taxon>Noctuidae</taxon>
        <taxon>Amphipyrinae</taxon>
        <taxon>Spodoptera</taxon>
    </lineage>
</organism>
<evidence type="ECO:0000256" key="1">
    <source>
        <dbReference type="ARBA" id="ARBA00022707"/>
    </source>
</evidence>
<accession>A0A922SLV0</accession>
<evidence type="ECO:0008006" key="7">
    <source>
        <dbReference type="Google" id="ProtNLM"/>
    </source>
</evidence>
<dbReference type="InterPro" id="IPR031632">
    <property type="entry name" value="SVIP"/>
</dbReference>
<evidence type="ECO:0000313" key="6">
    <source>
        <dbReference type="Proteomes" id="UP000814243"/>
    </source>
</evidence>
<keyword evidence="3" id="KW-0449">Lipoprotein</keyword>
<dbReference type="GO" id="GO:1904293">
    <property type="term" value="P:negative regulation of ERAD pathway"/>
    <property type="evidence" value="ECO:0007669"/>
    <property type="project" value="TreeGrafter"/>
</dbReference>
<evidence type="ECO:0000256" key="4">
    <source>
        <dbReference type="SAM" id="MobiDB-lite"/>
    </source>
</evidence>
<keyword evidence="2" id="KW-0564">Palmitate</keyword>
<keyword evidence="1" id="KW-0519">Myristate</keyword>
<evidence type="ECO:0000256" key="2">
    <source>
        <dbReference type="ARBA" id="ARBA00023139"/>
    </source>
</evidence>
<dbReference type="GO" id="GO:1904240">
    <property type="term" value="P:negative regulation of VCP-NPL4-UFD1 AAA ATPase complex assembly"/>
    <property type="evidence" value="ECO:0007669"/>
    <property type="project" value="TreeGrafter"/>
</dbReference>